<feature type="region of interest" description="Disordered" evidence="7">
    <location>
        <begin position="500"/>
        <end position="531"/>
    </location>
</feature>
<keyword evidence="5" id="KW-0206">Cytoskeleton</keyword>
<feature type="domain" description="TPX2 C-terminal" evidence="8">
    <location>
        <begin position="593"/>
        <end position="666"/>
    </location>
</feature>
<evidence type="ECO:0000259" key="9">
    <source>
        <dbReference type="Pfam" id="PF12214"/>
    </source>
</evidence>
<feature type="region of interest" description="Disordered" evidence="7">
    <location>
        <begin position="634"/>
        <end position="682"/>
    </location>
</feature>
<feature type="region of interest" description="Disordered" evidence="7">
    <location>
        <begin position="37"/>
        <end position="92"/>
    </location>
</feature>
<feature type="compositionally biased region" description="Basic and acidic residues" evidence="7">
    <location>
        <begin position="187"/>
        <end position="201"/>
    </location>
</feature>
<comment type="subcellular location">
    <subcellularLocation>
        <location evidence="2">Cytoplasm</location>
        <location evidence="2">Cytoskeleton</location>
        <location evidence="2">Spindle</location>
    </subcellularLocation>
    <subcellularLocation>
        <location evidence="1">Nucleus</location>
    </subcellularLocation>
</comment>
<keyword evidence="6" id="KW-0539">Nucleus</keyword>
<evidence type="ECO:0000256" key="6">
    <source>
        <dbReference type="ARBA" id="ARBA00023242"/>
    </source>
</evidence>
<dbReference type="PANTHER" id="PTHR14326">
    <property type="entry name" value="TARGETING PROTEIN FOR XKLP2"/>
    <property type="match status" value="1"/>
</dbReference>
<organism evidence="10 11">
    <name type="scientific">Cloeon dipterum</name>
    <dbReference type="NCBI Taxonomy" id="197152"/>
    <lineage>
        <taxon>Eukaryota</taxon>
        <taxon>Metazoa</taxon>
        <taxon>Ecdysozoa</taxon>
        <taxon>Arthropoda</taxon>
        <taxon>Hexapoda</taxon>
        <taxon>Insecta</taxon>
        <taxon>Pterygota</taxon>
        <taxon>Palaeoptera</taxon>
        <taxon>Ephemeroptera</taxon>
        <taxon>Pisciforma</taxon>
        <taxon>Baetidae</taxon>
        <taxon>Cloeon</taxon>
    </lineage>
</organism>
<comment type="caution">
    <text evidence="10">The sequence shown here is derived from an EMBL/GenBank/DDBJ whole genome shotgun (WGS) entry which is preliminary data.</text>
</comment>
<feature type="region of interest" description="Disordered" evidence="7">
    <location>
        <begin position="282"/>
        <end position="338"/>
    </location>
</feature>
<feature type="compositionally biased region" description="Polar residues" evidence="7">
    <location>
        <begin position="152"/>
        <end position="166"/>
    </location>
</feature>
<dbReference type="PANTHER" id="PTHR14326:SF44">
    <property type="entry name" value="TARGETING PROTEIN FOR XKLP2"/>
    <property type="match status" value="1"/>
</dbReference>
<feature type="compositionally biased region" description="Polar residues" evidence="7">
    <location>
        <begin position="58"/>
        <end position="89"/>
    </location>
</feature>
<feature type="domain" description="TPX2 central" evidence="9">
    <location>
        <begin position="311"/>
        <end position="428"/>
    </location>
</feature>
<dbReference type="InterPro" id="IPR027329">
    <property type="entry name" value="TPX2_C"/>
</dbReference>
<name>A0A8S1C230_9INSE</name>
<dbReference type="OrthoDB" id="1684416at2759"/>
<evidence type="ECO:0000313" key="11">
    <source>
        <dbReference type="Proteomes" id="UP000494165"/>
    </source>
</evidence>
<dbReference type="InterPro" id="IPR009675">
    <property type="entry name" value="TPX2_fam"/>
</dbReference>
<feature type="region of interest" description="Disordered" evidence="7">
    <location>
        <begin position="375"/>
        <end position="423"/>
    </location>
</feature>
<evidence type="ECO:0008006" key="12">
    <source>
        <dbReference type="Google" id="ProtNLM"/>
    </source>
</evidence>
<comment type="similarity">
    <text evidence="3">Belongs to the TPX2 family.</text>
</comment>
<feature type="compositionally biased region" description="Basic and acidic residues" evidence="7">
    <location>
        <begin position="324"/>
        <end position="338"/>
    </location>
</feature>
<dbReference type="EMBL" id="CADEPI010000018">
    <property type="protein sequence ID" value="CAB3364948.1"/>
    <property type="molecule type" value="Genomic_DNA"/>
</dbReference>
<evidence type="ECO:0000256" key="4">
    <source>
        <dbReference type="ARBA" id="ARBA00022490"/>
    </source>
</evidence>
<dbReference type="GO" id="GO:0005819">
    <property type="term" value="C:spindle"/>
    <property type="evidence" value="ECO:0007669"/>
    <property type="project" value="UniProtKB-SubCell"/>
</dbReference>
<evidence type="ECO:0000256" key="7">
    <source>
        <dbReference type="SAM" id="MobiDB-lite"/>
    </source>
</evidence>
<dbReference type="GO" id="GO:0005634">
    <property type="term" value="C:nucleus"/>
    <property type="evidence" value="ECO:0007669"/>
    <property type="project" value="UniProtKB-SubCell"/>
</dbReference>
<feature type="compositionally biased region" description="Basic and acidic residues" evidence="7">
    <location>
        <begin position="634"/>
        <end position="647"/>
    </location>
</feature>
<evidence type="ECO:0000256" key="5">
    <source>
        <dbReference type="ARBA" id="ARBA00023212"/>
    </source>
</evidence>
<dbReference type="GO" id="GO:0005874">
    <property type="term" value="C:microtubule"/>
    <property type="evidence" value="ECO:0007669"/>
    <property type="project" value="InterPro"/>
</dbReference>
<evidence type="ECO:0000259" key="8">
    <source>
        <dbReference type="Pfam" id="PF06886"/>
    </source>
</evidence>
<dbReference type="Pfam" id="PF06886">
    <property type="entry name" value="TPX2"/>
    <property type="match status" value="1"/>
</dbReference>
<sequence length="682" mass="77176">MEVDQFNYDAPQFFDFQNDVIPESIDKYFDVDHEDLKSKRAASVPSKTPVKIRMSEVASPQQENKENCTPPSQRERSSSVPPSAKQSASRPALSDITLLSAKKSQVTYLDNGRSVIVQKYDGIQIMTPNKTHQMETRLDVVIKSPGLSLRSRSITKPIGNNNVSVSSKEKTESAEPSAVEEEMNVDEENKSAPEERAENEVPKQAAVIPKGRSVVLLPSKVSFNSSVAPEAAKVQQPKPVRIRHNAPVVAQHSLVPKPAAKPEEKGSRFQATAELVRKFHRATPDRFHSVPLNKKPQLKKPHSPLVAKPNTIPKSPFLTSKTRVRNEHIPSHADKEEAELEEIKKNQIKAKPVPRQVLLPPVQRDLAVAKIPATKPSPFKLSEGKRKMPTPEPVFRFKANPVPRRMLQSPQGIPEKKNLPLTEPHTPALALNAKYPKKPKLDGIDLKKIGHSGVPIVKQMTPHKLTQVQPFSFEERSKEILQKRQELLQKQIEEEKQAREFKAGKKPTFKQTPTLPEKKTLPPTVPHTPKLSTYTFGAKQQQKFYEKLAEEQQKLQEAAQFKAKPAIVTQIDPFHPLLPHRIITDVAPVAAVTLNTEKRAVERAKFDEIIRAHDRDKEEHRRLLELMKEEEARKEEMKMRKEAEFHAHPVRKGTPMKIKPSERPLTEPRSPNFKVDERLSKH</sequence>
<evidence type="ECO:0000256" key="3">
    <source>
        <dbReference type="ARBA" id="ARBA00005885"/>
    </source>
</evidence>
<gene>
    <name evidence="10" type="ORF">CLODIP_2_CD12438</name>
</gene>
<dbReference type="GO" id="GO:0060236">
    <property type="term" value="P:regulation of mitotic spindle organization"/>
    <property type="evidence" value="ECO:0007669"/>
    <property type="project" value="InterPro"/>
</dbReference>
<dbReference type="InterPro" id="IPR027330">
    <property type="entry name" value="TPX2_central_dom"/>
</dbReference>
<protein>
    <recommendedName>
        <fullName evidence="12">TPX2 C-terminal domain-containing protein</fullName>
    </recommendedName>
</protein>
<dbReference type="AlphaFoldDB" id="A0A8S1C230"/>
<evidence type="ECO:0000313" key="10">
    <source>
        <dbReference type="EMBL" id="CAB3364948.1"/>
    </source>
</evidence>
<evidence type="ECO:0000256" key="2">
    <source>
        <dbReference type="ARBA" id="ARBA00004186"/>
    </source>
</evidence>
<keyword evidence="4" id="KW-0963">Cytoplasm</keyword>
<dbReference type="Proteomes" id="UP000494165">
    <property type="component" value="Unassembled WGS sequence"/>
</dbReference>
<proteinExistence type="inferred from homology"/>
<dbReference type="Pfam" id="PF12214">
    <property type="entry name" value="TPX2_importin"/>
    <property type="match status" value="1"/>
</dbReference>
<feature type="region of interest" description="Disordered" evidence="7">
    <location>
        <begin position="152"/>
        <end position="203"/>
    </location>
</feature>
<feature type="region of interest" description="Disordered" evidence="7">
    <location>
        <begin position="247"/>
        <end position="268"/>
    </location>
</feature>
<evidence type="ECO:0000256" key="1">
    <source>
        <dbReference type="ARBA" id="ARBA00004123"/>
    </source>
</evidence>
<reference evidence="10 11" key="1">
    <citation type="submission" date="2020-04" db="EMBL/GenBank/DDBJ databases">
        <authorList>
            <person name="Alioto T."/>
            <person name="Alioto T."/>
            <person name="Gomez Garrido J."/>
        </authorList>
    </citation>
    <scope>NUCLEOTIDE SEQUENCE [LARGE SCALE GENOMIC DNA]</scope>
</reference>
<keyword evidence="11" id="KW-1185">Reference proteome</keyword>
<accession>A0A8S1C230</accession>